<gene>
    <name evidence="2" type="ORF">ACFSR0_03135</name>
</gene>
<keyword evidence="1" id="KW-1133">Transmembrane helix</keyword>
<organism evidence="2 3">
    <name type="scientific">Enterococcus camelliae</name>
    <dbReference type="NCBI Taxonomy" id="453959"/>
    <lineage>
        <taxon>Bacteria</taxon>
        <taxon>Bacillati</taxon>
        <taxon>Bacillota</taxon>
        <taxon>Bacilli</taxon>
        <taxon>Lactobacillales</taxon>
        <taxon>Enterococcaceae</taxon>
        <taxon>Enterococcus</taxon>
    </lineage>
</organism>
<reference evidence="3" key="1">
    <citation type="journal article" date="2019" name="Int. J. Syst. Evol. Microbiol.">
        <title>The Global Catalogue of Microorganisms (GCM) 10K type strain sequencing project: providing services to taxonomists for standard genome sequencing and annotation.</title>
        <authorList>
            <consortium name="The Broad Institute Genomics Platform"/>
            <consortium name="The Broad Institute Genome Sequencing Center for Infectious Disease"/>
            <person name="Wu L."/>
            <person name="Ma J."/>
        </authorList>
    </citation>
    <scope>NUCLEOTIDE SEQUENCE [LARGE SCALE GENOMIC DNA]</scope>
    <source>
        <strain evidence="3">TISTR 932</strain>
    </source>
</reference>
<feature type="transmembrane region" description="Helical" evidence="1">
    <location>
        <begin position="126"/>
        <end position="147"/>
    </location>
</feature>
<dbReference type="RefSeq" id="WP_379979824.1">
    <property type="nucleotide sequence ID" value="NZ_JBHUMO010000016.1"/>
</dbReference>
<protein>
    <submittedName>
        <fullName evidence="2">TIGR01906 family membrane protein</fullName>
    </submittedName>
</protein>
<evidence type="ECO:0000313" key="2">
    <source>
        <dbReference type="EMBL" id="MFD2728432.1"/>
    </source>
</evidence>
<evidence type="ECO:0000313" key="3">
    <source>
        <dbReference type="Proteomes" id="UP001597427"/>
    </source>
</evidence>
<feature type="transmembrane region" description="Helical" evidence="1">
    <location>
        <begin position="181"/>
        <end position="204"/>
    </location>
</feature>
<comment type="caution">
    <text evidence="2">The sequence shown here is derived from an EMBL/GenBank/DDBJ whole genome shotgun (WGS) entry which is preliminary data.</text>
</comment>
<dbReference type="EMBL" id="JBHUMO010000016">
    <property type="protein sequence ID" value="MFD2728432.1"/>
    <property type="molecule type" value="Genomic_DNA"/>
</dbReference>
<accession>A0ABW5THM2</accession>
<dbReference type="NCBIfam" id="TIGR01906">
    <property type="entry name" value="integ_TIGR01906"/>
    <property type="match status" value="1"/>
</dbReference>
<feature type="transmembrane region" description="Helical" evidence="1">
    <location>
        <begin position="94"/>
        <end position="114"/>
    </location>
</feature>
<keyword evidence="3" id="KW-1185">Reference proteome</keyword>
<keyword evidence="1" id="KW-0472">Membrane</keyword>
<dbReference type="Pfam" id="PF07314">
    <property type="entry name" value="Lit"/>
    <property type="match status" value="1"/>
</dbReference>
<keyword evidence="1" id="KW-0812">Transmembrane</keyword>
<sequence length="219" mass="25884">MSRPSLRFVIGFVCLCLFLLSFAITITINSTWLYRYAIDKLAILQWTTLSKEELMHSYHQLLAFLNFPWVKTLQLADFPMSQSGLSHFVDVKKLFLLNYAVAIITLIPAGSFLYTNRKNQQEWQLIRPFQIASMVPVVFGFLMLFGFDRFFIQFHQLFFRNADWQFDPTTDPIINVLPEQFFMYCFILFFLLMEGFFIGGYFYAKKMFALRLANPNEKK</sequence>
<proteinExistence type="predicted"/>
<evidence type="ECO:0000256" key="1">
    <source>
        <dbReference type="SAM" id="Phobius"/>
    </source>
</evidence>
<name>A0ABW5THM2_9ENTE</name>
<dbReference type="InterPro" id="IPR010178">
    <property type="entry name" value="Lit"/>
</dbReference>
<dbReference type="Proteomes" id="UP001597427">
    <property type="component" value="Unassembled WGS sequence"/>
</dbReference>